<protein>
    <submittedName>
        <fullName evidence="2">Rod shape-determining protein MreD</fullName>
    </submittedName>
</protein>
<evidence type="ECO:0000313" key="3">
    <source>
        <dbReference type="Proteomes" id="UP000718451"/>
    </source>
</evidence>
<sequence>MQINNTFLVLALRFLMLLLAQVLIFNDLGFLGFINPMVYVLFVYWYPLRTNRSIFLIASFLLGFAIDVFSDTLAIHSTSLLTVAFLRPLIMRFSFGAAVDFQGFTFKNTTLVQRVTFLAVLIFIHHTIFYSLEILSFSHFLLILKKILFIGIASLILSLLLSSLFALNRE</sequence>
<comment type="caution">
    <text evidence="2">The sequence shown here is derived from an EMBL/GenBank/DDBJ whole genome shotgun (WGS) entry which is preliminary data.</text>
</comment>
<feature type="transmembrane region" description="Helical" evidence="1">
    <location>
        <begin position="80"/>
        <end position="99"/>
    </location>
</feature>
<keyword evidence="1" id="KW-0472">Membrane</keyword>
<feature type="transmembrane region" description="Helical" evidence="1">
    <location>
        <begin position="147"/>
        <end position="167"/>
    </location>
</feature>
<keyword evidence="1" id="KW-0812">Transmembrane</keyword>
<accession>A0ABX1GQ22</accession>
<feature type="transmembrane region" description="Helical" evidence="1">
    <location>
        <begin position="7"/>
        <end position="24"/>
    </location>
</feature>
<evidence type="ECO:0000313" key="2">
    <source>
        <dbReference type="EMBL" id="NKI31699.1"/>
    </source>
</evidence>
<feature type="transmembrane region" description="Helical" evidence="1">
    <location>
        <begin position="54"/>
        <end position="74"/>
    </location>
</feature>
<organism evidence="2 3">
    <name type="scientific">Croceivirga thetidis</name>
    <dbReference type="NCBI Taxonomy" id="2721623"/>
    <lineage>
        <taxon>Bacteria</taxon>
        <taxon>Pseudomonadati</taxon>
        <taxon>Bacteroidota</taxon>
        <taxon>Flavobacteriia</taxon>
        <taxon>Flavobacteriales</taxon>
        <taxon>Flavobacteriaceae</taxon>
        <taxon>Croceivirga</taxon>
    </lineage>
</organism>
<proteinExistence type="predicted"/>
<feature type="transmembrane region" description="Helical" evidence="1">
    <location>
        <begin position="30"/>
        <end position="47"/>
    </location>
</feature>
<keyword evidence="1" id="KW-1133">Transmembrane helix</keyword>
<evidence type="ECO:0000256" key="1">
    <source>
        <dbReference type="SAM" id="Phobius"/>
    </source>
</evidence>
<dbReference type="EMBL" id="JAAWWL010000001">
    <property type="protein sequence ID" value="NKI31699.1"/>
    <property type="molecule type" value="Genomic_DNA"/>
</dbReference>
<dbReference type="RefSeq" id="WP_168551854.1">
    <property type="nucleotide sequence ID" value="NZ_JAAWWL010000001.1"/>
</dbReference>
<feature type="transmembrane region" description="Helical" evidence="1">
    <location>
        <begin position="111"/>
        <end position="132"/>
    </location>
</feature>
<reference evidence="2 3" key="1">
    <citation type="submission" date="2020-04" db="EMBL/GenBank/DDBJ databases">
        <authorList>
            <person name="Yoon J."/>
        </authorList>
    </citation>
    <scope>NUCLEOTIDE SEQUENCE [LARGE SCALE GENOMIC DNA]</scope>
    <source>
        <strain evidence="2 3">DJ-13</strain>
    </source>
</reference>
<name>A0ABX1GQ22_9FLAO</name>
<gene>
    <name evidence="2" type="ORF">HCU67_07050</name>
</gene>
<keyword evidence="3" id="KW-1185">Reference proteome</keyword>
<dbReference type="Proteomes" id="UP000718451">
    <property type="component" value="Unassembled WGS sequence"/>
</dbReference>